<name>A0A540VIT6_9CHLR</name>
<accession>A0A540VIT6</accession>
<keyword evidence="1" id="KW-0812">Transmembrane</keyword>
<organism evidence="2 3">
    <name type="scientific">Litorilinea aerophila</name>
    <dbReference type="NCBI Taxonomy" id="1204385"/>
    <lineage>
        <taxon>Bacteria</taxon>
        <taxon>Bacillati</taxon>
        <taxon>Chloroflexota</taxon>
        <taxon>Caldilineae</taxon>
        <taxon>Caldilineales</taxon>
        <taxon>Caldilineaceae</taxon>
        <taxon>Litorilinea</taxon>
    </lineage>
</organism>
<protein>
    <submittedName>
        <fullName evidence="2">Uncharacterized protein</fullName>
    </submittedName>
</protein>
<keyword evidence="3" id="KW-1185">Reference proteome</keyword>
<dbReference type="InParanoid" id="A0A540VIT6"/>
<dbReference type="RefSeq" id="WP_141609409.1">
    <property type="nucleotide sequence ID" value="NZ_VIGC02000007.1"/>
</dbReference>
<dbReference type="EMBL" id="VIGC01000007">
    <property type="protein sequence ID" value="TQE96667.1"/>
    <property type="molecule type" value="Genomic_DNA"/>
</dbReference>
<evidence type="ECO:0000313" key="3">
    <source>
        <dbReference type="Proteomes" id="UP000317371"/>
    </source>
</evidence>
<sequence>MDSVESYQVVRKMVKKHAVSNAMLGLGVAILLSFMGLEVTGMSADPLLPAFAAFCIGCTAVLDRIGRDKMQQR</sequence>
<evidence type="ECO:0000313" key="2">
    <source>
        <dbReference type="EMBL" id="TQE96667.1"/>
    </source>
</evidence>
<feature type="transmembrane region" description="Helical" evidence="1">
    <location>
        <begin position="21"/>
        <end position="41"/>
    </location>
</feature>
<feature type="transmembrane region" description="Helical" evidence="1">
    <location>
        <begin position="47"/>
        <end position="65"/>
    </location>
</feature>
<gene>
    <name evidence="2" type="ORF">FKZ61_07190</name>
</gene>
<keyword evidence="1" id="KW-1133">Transmembrane helix</keyword>
<evidence type="ECO:0000256" key="1">
    <source>
        <dbReference type="SAM" id="Phobius"/>
    </source>
</evidence>
<dbReference type="Proteomes" id="UP000317371">
    <property type="component" value="Unassembled WGS sequence"/>
</dbReference>
<dbReference type="AlphaFoldDB" id="A0A540VIT6"/>
<reference evidence="2 3" key="1">
    <citation type="submission" date="2019-06" db="EMBL/GenBank/DDBJ databases">
        <title>Genome sequence of Litorilinea aerophila BAA-2444.</title>
        <authorList>
            <person name="Maclea K.S."/>
            <person name="Maurais E.G."/>
            <person name="Iannazzi L.C."/>
        </authorList>
    </citation>
    <scope>NUCLEOTIDE SEQUENCE [LARGE SCALE GENOMIC DNA]</scope>
    <source>
        <strain evidence="2 3">ATCC BAA-2444</strain>
    </source>
</reference>
<comment type="caution">
    <text evidence="2">The sequence shown here is derived from an EMBL/GenBank/DDBJ whole genome shotgun (WGS) entry which is preliminary data.</text>
</comment>
<proteinExistence type="predicted"/>
<keyword evidence="1" id="KW-0472">Membrane</keyword>